<evidence type="ECO:0000313" key="2">
    <source>
        <dbReference type="EMBL" id="MDT3331471.1"/>
    </source>
</evidence>
<feature type="transmembrane region" description="Helical" evidence="1">
    <location>
        <begin position="46"/>
        <end position="64"/>
    </location>
</feature>
<organism evidence="2 3">
    <name type="scientific">Microbacterium aquilitoris</name>
    <dbReference type="NCBI Taxonomy" id="3067307"/>
    <lineage>
        <taxon>Bacteria</taxon>
        <taxon>Bacillati</taxon>
        <taxon>Actinomycetota</taxon>
        <taxon>Actinomycetes</taxon>
        <taxon>Micrococcales</taxon>
        <taxon>Microbacteriaceae</taxon>
        <taxon>Microbacterium</taxon>
    </lineage>
</organism>
<evidence type="ECO:0008006" key="4">
    <source>
        <dbReference type="Google" id="ProtNLM"/>
    </source>
</evidence>
<gene>
    <name evidence="2" type="ORF">Q9S78_12430</name>
</gene>
<keyword evidence="3" id="KW-1185">Reference proteome</keyword>
<keyword evidence="1" id="KW-1133">Transmembrane helix</keyword>
<evidence type="ECO:0000256" key="1">
    <source>
        <dbReference type="SAM" id="Phobius"/>
    </source>
</evidence>
<sequence>MKDAGEMSRFRHFFADTWWRIAWFVGAVLWCAAVNALLMTRQADQTWWGPVSVIPILAFAADALRRDYLLRRTHPQ</sequence>
<evidence type="ECO:0000313" key="3">
    <source>
        <dbReference type="Proteomes" id="UP001262835"/>
    </source>
</evidence>
<comment type="caution">
    <text evidence="2">The sequence shown here is derived from an EMBL/GenBank/DDBJ whole genome shotgun (WGS) entry which is preliminary data.</text>
</comment>
<dbReference type="RefSeq" id="WP_311870485.1">
    <property type="nucleotide sequence ID" value="NZ_JAUZVT010000002.1"/>
</dbReference>
<keyword evidence="1" id="KW-0472">Membrane</keyword>
<dbReference type="Proteomes" id="UP001262835">
    <property type="component" value="Unassembled WGS sequence"/>
</dbReference>
<dbReference type="EMBL" id="JAUZVT010000002">
    <property type="protein sequence ID" value="MDT3331471.1"/>
    <property type="molecule type" value="Genomic_DNA"/>
</dbReference>
<reference evidence="2 3" key="1">
    <citation type="submission" date="2023-08" db="EMBL/GenBank/DDBJ databases">
        <title>Microbacterium aquilitoris sp. nov. and Microbacterium gwkjibeachense sp. nov., isolated from beach.</title>
        <authorList>
            <person name="Lee S.D."/>
            <person name="Yang H."/>
            <person name="Kim I."/>
        </authorList>
    </citation>
    <scope>NUCLEOTIDE SEQUENCE [LARGE SCALE GENOMIC DNA]</scope>
    <source>
        <strain evidence="2 3">KSW-18</strain>
    </source>
</reference>
<feature type="transmembrane region" description="Helical" evidence="1">
    <location>
        <begin position="21"/>
        <end position="40"/>
    </location>
</feature>
<keyword evidence="1" id="KW-0812">Transmembrane</keyword>
<proteinExistence type="predicted"/>
<protein>
    <recommendedName>
        <fullName evidence="4">2TM domain-containing protein</fullName>
    </recommendedName>
</protein>
<name>A0ABU3GNJ8_9MICO</name>
<accession>A0ABU3GNJ8</accession>